<accession>A0A1H2LKM6</accession>
<evidence type="ECO:0000313" key="6">
    <source>
        <dbReference type="Proteomes" id="UP000214355"/>
    </source>
</evidence>
<comment type="similarity">
    <text evidence="1">Belongs to the bacterial solute-binding protein 9 family.</text>
</comment>
<evidence type="ECO:0000313" key="5">
    <source>
        <dbReference type="EMBL" id="SDU81603.1"/>
    </source>
</evidence>
<feature type="region of interest" description="Disordered" evidence="4">
    <location>
        <begin position="158"/>
        <end position="212"/>
    </location>
</feature>
<keyword evidence="2" id="KW-0813">Transport</keyword>
<proteinExistence type="inferred from homology"/>
<keyword evidence="3" id="KW-0732">Signal</keyword>
<dbReference type="PANTHER" id="PTHR42953">
    <property type="entry name" value="HIGH-AFFINITY ZINC UPTAKE SYSTEM PROTEIN ZNUA-RELATED"/>
    <property type="match status" value="1"/>
</dbReference>
<dbReference type="InterPro" id="IPR050492">
    <property type="entry name" value="Bact_metal-bind_prot9"/>
</dbReference>
<evidence type="ECO:0000256" key="1">
    <source>
        <dbReference type="ARBA" id="ARBA00011028"/>
    </source>
</evidence>
<organism evidence="5 6">
    <name type="scientific">Arcanobacterium phocae</name>
    <dbReference type="NCBI Taxonomy" id="131112"/>
    <lineage>
        <taxon>Bacteria</taxon>
        <taxon>Bacillati</taxon>
        <taxon>Actinomycetota</taxon>
        <taxon>Actinomycetes</taxon>
        <taxon>Actinomycetales</taxon>
        <taxon>Actinomycetaceae</taxon>
        <taxon>Arcanobacterium</taxon>
    </lineage>
</organism>
<dbReference type="STRING" id="131112.SAMN04489737_1562"/>
<dbReference type="Pfam" id="PF01297">
    <property type="entry name" value="ZnuA"/>
    <property type="match status" value="1"/>
</dbReference>
<name>A0A1H2LKM6_9ACTO</name>
<dbReference type="GO" id="GO:0046872">
    <property type="term" value="F:metal ion binding"/>
    <property type="evidence" value="ECO:0007669"/>
    <property type="project" value="InterPro"/>
</dbReference>
<dbReference type="AlphaFoldDB" id="A0A1H2LKM6"/>
<dbReference type="Proteomes" id="UP000214355">
    <property type="component" value="Chromosome I"/>
</dbReference>
<dbReference type="EMBL" id="LT629804">
    <property type="protein sequence ID" value="SDU81603.1"/>
    <property type="molecule type" value="Genomic_DNA"/>
</dbReference>
<dbReference type="GO" id="GO:0030001">
    <property type="term" value="P:metal ion transport"/>
    <property type="evidence" value="ECO:0007669"/>
    <property type="project" value="InterPro"/>
</dbReference>
<dbReference type="PANTHER" id="PTHR42953:SF3">
    <property type="entry name" value="HIGH-AFFINITY ZINC UPTAKE SYSTEM PROTEIN ZNUA"/>
    <property type="match status" value="1"/>
</dbReference>
<keyword evidence="6" id="KW-1185">Reference proteome</keyword>
<feature type="compositionally biased region" description="Basic and acidic residues" evidence="4">
    <location>
        <begin position="158"/>
        <end position="211"/>
    </location>
</feature>
<dbReference type="Gene3D" id="3.40.50.1980">
    <property type="entry name" value="Nitrogenase molybdenum iron protein domain"/>
    <property type="match status" value="3"/>
</dbReference>
<gene>
    <name evidence="5" type="ORF">SAMN04489737_1562</name>
</gene>
<evidence type="ECO:0000256" key="4">
    <source>
        <dbReference type="SAM" id="MobiDB-lite"/>
    </source>
</evidence>
<protein>
    <submittedName>
        <fullName evidence="5">Zinc transport system substrate-binding protein</fullName>
    </submittedName>
</protein>
<evidence type="ECO:0000256" key="3">
    <source>
        <dbReference type="ARBA" id="ARBA00022729"/>
    </source>
</evidence>
<sequence>MVTLVKADTLKAFRQPLHDNHSHLGFDGDMTMKNKRLSYLSKITAIVSASAFALAGCSDATPDKSASDAKVSVTTSFYPLTYLVNEVGQDHVAVTDLTPPGADAHGVELSPKEISDMQKSDVVFYLAKLSPAIDDAVAAAKVNAINIGDSVELLKNEETGGEHEHADHDEHDEHAHHEHDAEHAEHAEHADHDSEHADHDDEHAHHDHGIYDPHFWTDPARMAQAAHTIAKQLSEKDPKHATDYEKNADKVTQRLLDLDKKFEQAFAGTCETKSFVVTHAAFGYLAHEYGLKQIGVAGIDPEFEPSPARIVEVKKLVDEEHINTIFTPTNGEAKVAQTVAQETGAQFAVLNVAATAGDESADYIDMMEHNLTALSDSMRCTK</sequence>
<evidence type="ECO:0000256" key="2">
    <source>
        <dbReference type="ARBA" id="ARBA00022448"/>
    </source>
</evidence>
<dbReference type="InterPro" id="IPR006127">
    <property type="entry name" value="ZnuA-like"/>
</dbReference>
<reference evidence="6" key="1">
    <citation type="submission" date="2016-10" db="EMBL/GenBank/DDBJ databases">
        <authorList>
            <person name="Varghese N."/>
            <person name="Submissions S."/>
        </authorList>
    </citation>
    <scope>NUCLEOTIDE SEQUENCE [LARGE SCALE GENOMIC DNA]</scope>
    <source>
        <strain evidence="6">DSM 10002</strain>
    </source>
</reference>
<dbReference type="SUPFAM" id="SSF53807">
    <property type="entry name" value="Helical backbone' metal receptor"/>
    <property type="match status" value="1"/>
</dbReference>